<dbReference type="RefSeq" id="WP_084233479.1">
    <property type="nucleotide sequence ID" value="NZ_FWXW01000001.1"/>
</dbReference>
<evidence type="ECO:0000313" key="1">
    <source>
        <dbReference type="EMBL" id="SMC42546.1"/>
    </source>
</evidence>
<dbReference type="SUPFAM" id="SSF53756">
    <property type="entry name" value="UDP-Glycosyltransferase/glycogen phosphorylase"/>
    <property type="match status" value="1"/>
</dbReference>
<dbReference type="Gene3D" id="3.40.50.2000">
    <property type="entry name" value="Glycogen Phosphorylase B"/>
    <property type="match status" value="1"/>
</dbReference>
<protein>
    <submittedName>
        <fullName evidence="1">Glycosyl transferases group 1</fullName>
    </submittedName>
</protein>
<gene>
    <name evidence="1" type="ORF">SAMN02745168_0880</name>
</gene>
<sequence length="375" mass="41815">MKTLLCLSDTKWRVLPSRTQNLLGRIGGVRLLFFEPPVVALPLLGGDRKRRKKSAARENGRQVRDGVVAYALPGILPGADLHKWVRRHNEKKLASFIQSKLEELGVSDPLLWVSSSSYAGVVDYLTYSGLVFDCAQRSPAFAPEEEKLASEADVVFAASPGIFAALSEHNKNTFLLPGGFQQPLFSLSDADALPFPQELFTVKNPILGFAGTVWGDMDLSFAEYAASQRPDWSFVFVGKVRSGAPVEELKALPNVQFLGYRKQGSLPSYLMRFDVLLDFRRACRRGSDVVPDRIYEYLAMGKPVVSSSIAPDLKEFEDVVYQADTRESFLACIRQALQENSAWKQERRRAFAASASWKNRSAEAVRRLKECGIEL</sequence>
<accession>A0A1W1Z2C7</accession>
<reference evidence="1 2" key="1">
    <citation type="submission" date="2017-04" db="EMBL/GenBank/DDBJ databases">
        <authorList>
            <person name="Afonso C.L."/>
            <person name="Miller P.J."/>
            <person name="Scott M.A."/>
            <person name="Spackman E."/>
            <person name="Goraichik I."/>
            <person name="Dimitrov K.M."/>
            <person name="Suarez D.L."/>
            <person name="Swayne D.E."/>
        </authorList>
    </citation>
    <scope>NUCLEOTIDE SEQUENCE [LARGE SCALE GENOMIC DNA]</scope>
    <source>
        <strain evidence="1 2">DSM 12816</strain>
    </source>
</reference>
<dbReference type="EMBL" id="FWXW01000001">
    <property type="protein sequence ID" value="SMC42546.1"/>
    <property type="molecule type" value="Genomic_DNA"/>
</dbReference>
<keyword evidence="1" id="KW-0808">Transferase</keyword>
<name>A0A1W1Z2C7_9FIRM</name>
<keyword evidence="2" id="KW-1185">Reference proteome</keyword>
<dbReference type="Proteomes" id="UP000192790">
    <property type="component" value="Unassembled WGS sequence"/>
</dbReference>
<dbReference type="Pfam" id="PF13692">
    <property type="entry name" value="Glyco_trans_1_4"/>
    <property type="match status" value="1"/>
</dbReference>
<dbReference type="GO" id="GO:0016740">
    <property type="term" value="F:transferase activity"/>
    <property type="evidence" value="ECO:0007669"/>
    <property type="project" value="UniProtKB-KW"/>
</dbReference>
<organism evidence="1 2">
    <name type="scientific">Papillibacter cinnamivorans DSM 12816</name>
    <dbReference type="NCBI Taxonomy" id="1122930"/>
    <lineage>
        <taxon>Bacteria</taxon>
        <taxon>Bacillati</taxon>
        <taxon>Bacillota</taxon>
        <taxon>Clostridia</taxon>
        <taxon>Eubacteriales</taxon>
        <taxon>Oscillospiraceae</taxon>
        <taxon>Papillibacter</taxon>
    </lineage>
</organism>
<proteinExistence type="predicted"/>
<dbReference type="STRING" id="1122930.SAMN02745168_0880"/>
<evidence type="ECO:0000313" key="2">
    <source>
        <dbReference type="Proteomes" id="UP000192790"/>
    </source>
</evidence>
<dbReference type="AlphaFoldDB" id="A0A1W1Z2C7"/>
<dbReference type="OrthoDB" id="9816564at2"/>